<reference evidence="1 2" key="1">
    <citation type="submission" date="2018-02" db="EMBL/GenBank/DDBJ databases">
        <authorList>
            <person name="Moore K."/>
            <person name="Momper L."/>
        </authorList>
    </citation>
    <scope>NUCLEOTIDE SEQUENCE [LARGE SCALE GENOMIC DNA]</scope>
    <source>
        <strain evidence="1 2">CCALA 015</strain>
    </source>
</reference>
<reference evidence="1 2" key="2">
    <citation type="submission" date="2018-03" db="EMBL/GenBank/DDBJ databases">
        <title>The ancient ancestry and fast evolution of plastids.</title>
        <authorList>
            <person name="Moore K.R."/>
            <person name="Magnabosco C."/>
            <person name="Momper L."/>
            <person name="Gold D.A."/>
            <person name="Bosak T."/>
            <person name="Fournier G.P."/>
        </authorList>
    </citation>
    <scope>NUCLEOTIDE SEQUENCE [LARGE SCALE GENOMIC DNA]</scope>
    <source>
        <strain evidence="1 2">CCALA 015</strain>
    </source>
</reference>
<dbReference type="CDD" id="cd10447">
    <property type="entry name" value="GIY-YIG_unchar_2"/>
    <property type="match status" value="1"/>
</dbReference>
<proteinExistence type="predicted"/>
<dbReference type="Proteomes" id="UP000238218">
    <property type="component" value="Unassembled WGS sequence"/>
</dbReference>
<name>A0ABX5F944_9CHRO</name>
<evidence type="ECO:0000313" key="2">
    <source>
        <dbReference type="Proteomes" id="UP000238218"/>
    </source>
</evidence>
<dbReference type="RefSeq" id="WP_106220290.1">
    <property type="nucleotide sequence ID" value="NZ_PVWP01000003.1"/>
</dbReference>
<comment type="caution">
    <text evidence="1">The sequence shown here is derived from an EMBL/GenBank/DDBJ whole genome shotgun (WGS) entry which is preliminary data.</text>
</comment>
<organism evidence="1 2">
    <name type="scientific">Aphanothece cf. minutissima CCALA 015</name>
    <dbReference type="NCBI Taxonomy" id="2107695"/>
    <lineage>
        <taxon>Bacteria</taxon>
        <taxon>Bacillati</taxon>
        <taxon>Cyanobacteriota</taxon>
        <taxon>Cyanophyceae</taxon>
        <taxon>Oscillatoriophycideae</taxon>
        <taxon>Chroococcales</taxon>
        <taxon>Aphanothecaceae</taxon>
        <taxon>Aphanothece</taxon>
    </lineage>
</organism>
<dbReference type="EMBL" id="PVWP01000003">
    <property type="protein sequence ID" value="PSB38163.1"/>
    <property type="molecule type" value="Genomic_DNA"/>
</dbReference>
<keyword evidence="2" id="KW-1185">Reference proteome</keyword>
<accession>A0ABX5F944</accession>
<sequence>MSSATIKIFLVHGYPKRLRTAEISNWIGKAVAAPRSEFEGVICREEAESSGIYFLTSSEPETGKPSIYIGDAECIRDRLKSHLQKDFWNQAAYFVSKDENLTKAHIRHLEGKLIEQAREVGRAVVINSQSSGARLPESDRADLEIFLEKVNQLLPVLGIELLVPTAAKPEAELKEEMLTCEIRGVKARGHLAPNGFVILSGSQAVLNERPSAQKYPWSLNMRSRLKDEGSLSIGSDSLIFTRDVEFARASAASAVFHGGHANWLAAWKDSEDRTLKQIEAVQHSDAEDGRSDYIDHHRHFPASELESWAAWRAYE</sequence>
<evidence type="ECO:0000313" key="1">
    <source>
        <dbReference type="EMBL" id="PSB38163.1"/>
    </source>
</evidence>
<protein>
    <submittedName>
        <fullName evidence="1">DUF4357 domain-containing protein</fullName>
    </submittedName>
</protein>
<gene>
    <name evidence="1" type="ORF">C7B81_05510</name>
</gene>